<feature type="non-terminal residue" evidence="2">
    <location>
        <position position="52"/>
    </location>
</feature>
<evidence type="ECO:0000313" key="3">
    <source>
        <dbReference type="Proteomes" id="UP000265520"/>
    </source>
</evidence>
<keyword evidence="3" id="KW-1185">Reference proteome</keyword>
<comment type="caution">
    <text evidence="2">The sequence shown here is derived from an EMBL/GenBank/DDBJ whole genome shotgun (WGS) entry which is preliminary data.</text>
</comment>
<organism evidence="2 3">
    <name type="scientific">Trifolium medium</name>
    <dbReference type="NCBI Taxonomy" id="97028"/>
    <lineage>
        <taxon>Eukaryota</taxon>
        <taxon>Viridiplantae</taxon>
        <taxon>Streptophyta</taxon>
        <taxon>Embryophyta</taxon>
        <taxon>Tracheophyta</taxon>
        <taxon>Spermatophyta</taxon>
        <taxon>Magnoliopsida</taxon>
        <taxon>eudicotyledons</taxon>
        <taxon>Gunneridae</taxon>
        <taxon>Pentapetalae</taxon>
        <taxon>rosids</taxon>
        <taxon>fabids</taxon>
        <taxon>Fabales</taxon>
        <taxon>Fabaceae</taxon>
        <taxon>Papilionoideae</taxon>
        <taxon>50 kb inversion clade</taxon>
        <taxon>NPAAA clade</taxon>
        <taxon>Hologalegina</taxon>
        <taxon>IRL clade</taxon>
        <taxon>Trifolieae</taxon>
        <taxon>Trifolium</taxon>
    </lineage>
</organism>
<protein>
    <submittedName>
        <fullName evidence="2">Uncharacterized protein</fullName>
    </submittedName>
</protein>
<name>A0A392UWT9_9FABA</name>
<reference evidence="2 3" key="1">
    <citation type="journal article" date="2018" name="Front. Plant Sci.">
        <title>Red Clover (Trifolium pratense) and Zigzag Clover (T. medium) - A Picture of Genomic Similarities and Differences.</title>
        <authorList>
            <person name="Dluhosova J."/>
            <person name="Istvanek J."/>
            <person name="Nedelnik J."/>
            <person name="Repkova J."/>
        </authorList>
    </citation>
    <scope>NUCLEOTIDE SEQUENCE [LARGE SCALE GENOMIC DNA]</scope>
    <source>
        <strain evidence="3">cv. 10/8</strain>
        <tissue evidence="2">Leaf</tissue>
    </source>
</reference>
<dbReference type="EMBL" id="LXQA010971924">
    <property type="protein sequence ID" value="MCI79351.1"/>
    <property type="molecule type" value="Genomic_DNA"/>
</dbReference>
<proteinExistence type="predicted"/>
<accession>A0A392UWT9</accession>
<dbReference type="AlphaFoldDB" id="A0A392UWT9"/>
<evidence type="ECO:0000256" key="1">
    <source>
        <dbReference type="SAM" id="MobiDB-lite"/>
    </source>
</evidence>
<sequence length="52" mass="6093">MNEEVRTLKVYGNSTNHCYKVEVCEKDLEEAQQNSNQEWMEPEELSNEESAV</sequence>
<feature type="region of interest" description="Disordered" evidence="1">
    <location>
        <begin position="30"/>
        <end position="52"/>
    </location>
</feature>
<dbReference type="Proteomes" id="UP000265520">
    <property type="component" value="Unassembled WGS sequence"/>
</dbReference>
<feature type="compositionally biased region" description="Acidic residues" evidence="1">
    <location>
        <begin position="40"/>
        <end position="52"/>
    </location>
</feature>
<evidence type="ECO:0000313" key="2">
    <source>
        <dbReference type="EMBL" id="MCI79351.1"/>
    </source>
</evidence>